<proteinExistence type="predicted"/>
<accession>A0ABQ3V3M0</accession>
<dbReference type="EMBL" id="BNJG01000003">
    <property type="protein sequence ID" value="GHO59240.1"/>
    <property type="molecule type" value="Genomic_DNA"/>
</dbReference>
<reference evidence="1 2" key="1">
    <citation type="journal article" date="2021" name="Int. J. Syst. Evol. Microbiol.">
        <title>Reticulibacter mediterranei gen. nov., sp. nov., within the new family Reticulibacteraceae fam. nov., and Ktedonospora formicarum gen. nov., sp. nov., Ktedonobacter robiniae sp. nov., Dictyobacter formicarum sp. nov. and Dictyobacter arantiisoli sp. nov., belonging to the class Ktedonobacteria.</title>
        <authorList>
            <person name="Yabe S."/>
            <person name="Zheng Y."/>
            <person name="Wang C.M."/>
            <person name="Sakai Y."/>
            <person name="Abe K."/>
            <person name="Yokota A."/>
            <person name="Donadio S."/>
            <person name="Cavaletti L."/>
            <person name="Monciardini P."/>
        </authorList>
    </citation>
    <scope>NUCLEOTIDE SEQUENCE [LARGE SCALE GENOMIC DNA]</scope>
    <source>
        <strain evidence="1 2">SOSP1-30</strain>
    </source>
</reference>
<protein>
    <submittedName>
        <fullName evidence="1">Uncharacterized protein</fullName>
    </submittedName>
</protein>
<gene>
    <name evidence="1" type="ORF">KSB_77150</name>
</gene>
<evidence type="ECO:0000313" key="1">
    <source>
        <dbReference type="EMBL" id="GHO59240.1"/>
    </source>
</evidence>
<name>A0ABQ3V3M0_9CHLR</name>
<organism evidence="1 2">
    <name type="scientific">Ktedonobacter robiniae</name>
    <dbReference type="NCBI Taxonomy" id="2778365"/>
    <lineage>
        <taxon>Bacteria</taxon>
        <taxon>Bacillati</taxon>
        <taxon>Chloroflexota</taxon>
        <taxon>Ktedonobacteria</taxon>
        <taxon>Ktedonobacterales</taxon>
        <taxon>Ktedonobacteraceae</taxon>
        <taxon>Ktedonobacter</taxon>
    </lineage>
</organism>
<sequence>MSLYGRMTIFAYGAKQVPINPFEEHILDIQVLPTWTKMLEKIEEATVESKD</sequence>
<evidence type="ECO:0000313" key="2">
    <source>
        <dbReference type="Proteomes" id="UP000654345"/>
    </source>
</evidence>
<keyword evidence="2" id="KW-1185">Reference proteome</keyword>
<comment type="caution">
    <text evidence="1">The sequence shown here is derived from an EMBL/GenBank/DDBJ whole genome shotgun (WGS) entry which is preliminary data.</text>
</comment>
<dbReference type="Proteomes" id="UP000654345">
    <property type="component" value="Unassembled WGS sequence"/>
</dbReference>